<evidence type="ECO:0000313" key="1">
    <source>
        <dbReference type="EMBL" id="QHU31393.1"/>
    </source>
</evidence>
<proteinExistence type="predicted"/>
<reference evidence="1" key="1">
    <citation type="journal article" date="2020" name="Nature">
        <title>Giant virus diversity and host interactions through global metagenomics.</title>
        <authorList>
            <person name="Schulz F."/>
            <person name="Roux S."/>
            <person name="Paez-Espino D."/>
            <person name="Jungbluth S."/>
            <person name="Walsh D.A."/>
            <person name="Denef V.J."/>
            <person name="McMahon K.D."/>
            <person name="Konstantinidis K.T."/>
            <person name="Eloe-Fadrosh E.A."/>
            <person name="Kyrpides N.C."/>
            <person name="Woyke T."/>
        </authorList>
    </citation>
    <scope>NUCLEOTIDE SEQUENCE</scope>
    <source>
        <strain evidence="1">GVMAG-M-3300027963-21</strain>
    </source>
</reference>
<dbReference type="AlphaFoldDB" id="A0A6C0LLH0"/>
<dbReference type="SUPFAM" id="SSF57184">
    <property type="entry name" value="Growth factor receptor domain"/>
    <property type="match status" value="1"/>
</dbReference>
<name>A0A6C0LLH0_9ZZZZ</name>
<accession>A0A6C0LLH0</accession>
<dbReference type="InterPro" id="IPR009030">
    <property type="entry name" value="Growth_fac_rcpt_cys_sf"/>
</dbReference>
<protein>
    <submittedName>
        <fullName evidence="1">Uncharacterized protein</fullName>
    </submittedName>
</protein>
<dbReference type="EMBL" id="MN740526">
    <property type="protein sequence ID" value="QHU31393.1"/>
    <property type="molecule type" value="Genomic_DNA"/>
</dbReference>
<sequence>MPKVSNNAAKLKKLGGRILPRLNEIKEKEFAIVCHCSNSRHQQLHYIQNGIMGDKIGVNIKYIDPLCPEDTWDKITKKSLRYIWGIYCPIYTSYYDSNIITQILNNSFEKLKLNGMVLFPALEDKNIEYFTNNPFAGFTFSKLHINQLSFIIDKHVPTYTEYYVFTKENSAKPKKAKPSQQSPKKCPDGKVLNPATGRCILSKNAAKATKAVVKKSPKKCPDGKVLNPATGRCILSKNAAKAAKAVVKKSPKKCPDGKVLNPATGRCILLKNAMKAAGVAK</sequence>
<organism evidence="1">
    <name type="scientific">viral metagenome</name>
    <dbReference type="NCBI Taxonomy" id="1070528"/>
    <lineage>
        <taxon>unclassified sequences</taxon>
        <taxon>metagenomes</taxon>
        <taxon>organismal metagenomes</taxon>
    </lineage>
</organism>